<feature type="region of interest" description="Disordered" evidence="1">
    <location>
        <begin position="80"/>
        <end position="117"/>
    </location>
</feature>
<gene>
    <name evidence="2" type="ORF">J2S55_006178</name>
</gene>
<organism evidence="2 3">
    <name type="scientific">Streptosporangium brasiliense</name>
    <dbReference type="NCBI Taxonomy" id="47480"/>
    <lineage>
        <taxon>Bacteria</taxon>
        <taxon>Bacillati</taxon>
        <taxon>Actinomycetota</taxon>
        <taxon>Actinomycetes</taxon>
        <taxon>Streptosporangiales</taxon>
        <taxon>Streptosporangiaceae</taxon>
        <taxon>Streptosporangium</taxon>
    </lineage>
</organism>
<evidence type="ECO:0000256" key="1">
    <source>
        <dbReference type="SAM" id="MobiDB-lite"/>
    </source>
</evidence>
<comment type="caution">
    <text evidence="2">The sequence shown here is derived from an EMBL/GenBank/DDBJ whole genome shotgun (WGS) entry which is preliminary data.</text>
</comment>
<evidence type="ECO:0000313" key="2">
    <source>
        <dbReference type="EMBL" id="MDP9866912.1"/>
    </source>
</evidence>
<name>A0ABT9RCD3_9ACTN</name>
<protein>
    <submittedName>
        <fullName evidence="2">Uncharacterized protein</fullName>
    </submittedName>
</protein>
<reference evidence="2 3" key="1">
    <citation type="submission" date="2023-07" db="EMBL/GenBank/DDBJ databases">
        <title>Sequencing the genomes of 1000 actinobacteria strains.</title>
        <authorList>
            <person name="Klenk H.-P."/>
        </authorList>
    </citation>
    <scope>NUCLEOTIDE SEQUENCE [LARGE SCALE GENOMIC DNA]</scope>
    <source>
        <strain evidence="2 3">DSM 44109</strain>
    </source>
</reference>
<dbReference type="Proteomes" id="UP001230426">
    <property type="component" value="Unassembled WGS sequence"/>
</dbReference>
<proteinExistence type="predicted"/>
<accession>A0ABT9RCD3</accession>
<dbReference type="EMBL" id="JAUSRB010000002">
    <property type="protein sequence ID" value="MDP9866912.1"/>
    <property type="molecule type" value="Genomic_DNA"/>
</dbReference>
<evidence type="ECO:0000313" key="3">
    <source>
        <dbReference type="Proteomes" id="UP001230426"/>
    </source>
</evidence>
<keyword evidence="3" id="KW-1185">Reference proteome</keyword>
<sequence length="117" mass="12974">MPGRQGFDRREEAFSWLSNRTSSTRRKIRAEKEKALGALTPEAKEAANARVRAAQAQLRDHLAAHPKLTRLPYREQIDAGSVQGPADPREAPSATYNRPWPRHCPSWESCPGDAGTG</sequence>